<organism evidence="1 2">
    <name type="scientific">Daphnia pulex</name>
    <name type="common">Water flea</name>
    <dbReference type="NCBI Taxonomy" id="6669"/>
    <lineage>
        <taxon>Eukaryota</taxon>
        <taxon>Metazoa</taxon>
        <taxon>Ecdysozoa</taxon>
        <taxon>Arthropoda</taxon>
        <taxon>Crustacea</taxon>
        <taxon>Branchiopoda</taxon>
        <taxon>Diplostraca</taxon>
        <taxon>Cladocera</taxon>
        <taxon>Anomopoda</taxon>
        <taxon>Daphniidae</taxon>
        <taxon>Daphnia</taxon>
    </lineage>
</organism>
<accession>E9FZW1</accession>
<dbReference type="KEGG" id="dpx:DAPPUDRAFT_236069"/>
<sequence>MKPDYERCRLSAYRRANNWNPAITETELTPIQAVQQLVRHHIVINPCKLREAIDSPRIPVKL</sequence>
<protein>
    <submittedName>
        <fullName evidence="1">Uncharacterized protein</fullName>
    </submittedName>
</protein>
<dbReference type="InParanoid" id="E9FZW1"/>
<keyword evidence="2" id="KW-1185">Reference proteome</keyword>
<gene>
    <name evidence="1" type="ORF">DAPPUDRAFT_236069</name>
</gene>
<proteinExistence type="predicted"/>
<reference evidence="1 2" key="1">
    <citation type="journal article" date="2011" name="Science">
        <title>The ecoresponsive genome of Daphnia pulex.</title>
        <authorList>
            <person name="Colbourne J.K."/>
            <person name="Pfrender M.E."/>
            <person name="Gilbert D."/>
            <person name="Thomas W.K."/>
            <person name="Tucker A."/>
            <person name="Oakley T.H."/>
            <person name="Tokishita S."/>
            <person name="Aerts A."/>
            <person name="Arnold G.J."/>
            <person name="Basu M.K."/>
            <person name="Bauer D.J."/>
            <person name="Caceres C.E."/>
            <person name="Carmel L."/>
            <person name="Casola C."/>
            <person name="Choi J.H."/>
            <person name="Detter J.C."/>
            <person name="Dong Q."/>
            <person name="Dusheyko S."/>
            <person name="Eads B.D."/>
            <person name="Frohlich T."/>
            <person name="Geiler-Samerotte K.A."/>
            <person name="Gerlach D."/>
            <person name="Hatcher P."/>
            <person name="Jogdeo S."/>
            <person name="Krijgsveld J."/>
            <person name="Kriventseva E.V."/>
            <person name="Kultz D."/>
            <person name="Laforsch C."/>
            <person name="Lindquist E."/>
            <person name="Lopez J."/>
            <person name="Manak J.R."/>
            <person name="Muller J."/>
            <person name="Pangilinan J."/>
            <person name="Patwardhan R.P."/>
            <person name="Pitluck S."/>
            <person name="Pritham E.J."/>
            <person name="Rechtsteiner A."/>
            <person name="Rho M."/>
            <person name="Rogozin I.B."/>
            <person name="Sakarya O."/>
            <person name="Salamov A."/>
            <person name="Schaack S."/>
            <person name="Shapiro H."/>
            <person name="Shiga Y."/>
            <person name="Skalitzky C."/>
            <person name="Smith Z."/>
            <person name="Souvorov A."/>
            <person name="Sung W."/>
            <person name="Tang Z."/>
            <person name="Tsuchiya D."/>
            <person name="Tu H."/>
            <person name="Vos H."/>
            <person name="Wang M."/>
            <person name="Wolf Y.I."/>
            <person name="Yamagata H."/>
            <person name="Yamada T."/>
            <person name="Ye Y."/>
            <person name="Shaw J.R."/>
            <person name="Andrews J."/>
            <person name="Crease T.J."/>
            <person name="Tang H."/>
            <person name="Lucas S.M."/>
            <person name="Robertson H.M."/>
            <person name="Bork P."/>
            <person name="Koonin E.V."/>
            <person name="Zdobnov E.M."/>
            <person name="Grigoriev I.V."/>
            <person name="Lynch M."/>
            <person name="Boore J.L."/>
        </authorList>
    </citation>
    <scope>NUCLEOTIDE SEQUENCE [LARGE SCALE GENOMIC DNA]</scope>
</reference>
<dbReference type="EMBL" id="GL732528">
    <property type="protein sequence ID" value="EFX87189.1"/>
    <property type="molecule type" value="Genomic_DNA"/>
</dbReference>
<name>E9FZW1_DAPPU</name>
<dbReference type="AlphaFoldDB" id="E9FZW1"/>
<evidence type="ECO:0000313" key="1">
    <source>
        <dbReference type="EMBL" id="EFX87189.1"/>
    </source>
</evidence>
<dbReference type="HOGENOM" id="CLU_2906341_0_0_1"/>
<evidence type="ECO:0000313" key="2">
    <source>
        <dbReference type="Proteomes" id="UP000000305"/>
    </source>
</evidence>
<dbReference type="Proteomes" id="UP000000305">
    <property type="component" value="Unassembled WGS sequence"/>
</dbReference>